<dbReference type="Proteomes" id="UP001620645">
    <property type="component" value="Unassembled WGS sequence"/>
</dbReference>
<dbReference type="GO" id="GO:0018812">
    <property type="term" value="F:3-hydroxyacyl-CoA dehydratase activity"/>
    <property type="evidence" value="ECO:0007669"/>
    <property type="project" value="UniProtKB-ARBA"/>
</dbReference>
<evidence type="ECO:0000256" key="9">
    <source>
        <dbReference type="SAM" id="Phobius"/>
    </source>
</evidence>
<dbReference type="InterPro" id="IPR029069">
    <property type="entry name" value="HotDog_dom_sf"/>
</dbReference>
<dbReference type="SUPFAM" id="SSF55718">
    <property type="entry name" value="SCP-like"/>
    <property type="match status" value="1"/>
</dbReference>
<evidence type="ECO:0000256" key="4">
    <source>
        <dbReference type="ARBA" id="ARBA00022692"/>
    </source>
</evidence>
<comment type="caution">
    <text evidence="11">The sequence shown here is derived from an EMBL/GenBank/DDBJ whole genome shotgun (WGS) entry which is preliminary data.</text>
</comment>
<dbReference type="InterPro" id="IPR003033">
    <property type="entry name" value="SCP2_sterol-bd_dom"/>
</dbReference>
<dbReference type="PROSITE" id="PS50053">
    <property type="entry name" value="UBIQUITIN_2"/>
    <property type="match status" value="1"/>
</dbReference>
<dbReference type="InterPro" id="IPR001104">
    <property type="entry name" value="3-oxo-5_a-steroid_4-DH_C"/>
</dbReference>
<evidence type="ECO:0000256" key="3">
    <source>
        <dbReference type="ARBA" id="ARBA00012530"/>
    </source>
</evidence>
<protein>
    <recommendedName>
        <fullName evidence="3">very-long-chain enoyl-CoA reductase</fullName>
        <ecNumber evidence="3">1.3.1.93</ecNumber>
    </recommendedName>
</protein>
<organism evidence="11 12">
    <name type="scientific">Heterodera schachtii</name>
    <name type="common">Sugarbeet cyst nematode worm</name>
    <name type="synonym">Tylenchus schachtii</name>
    <dbReference type="NCBI Taxonomy" id="97005"/>
    <lineage>
        <taxon>Eukaryota</taxon>
        <taxon>Metazoa</taxon>
        <taxon>Ecdysozoa</taxon>
        <taxon>Nematoda</taxon>
        <taxon>Chromadorea</taxon>
        <taxon>Rhabditida</taxon>
        <taxon>Tylenchina</taxon>
        <taxon>Tylenchomorpha</taxon>
        <taxon>Tylenchoidea</taxon>
        <taxon>Heteroderidae</taxon>
        <taxon>Heteroderinae</taxon>
        <taxon>Heterodera</taxon>
    </lineage>
</organism>
<dbReference type="EMBL" id="JBICCN010000051">
    <property type="protein sequence ID" value="KAL3098177.1"/>
    <property type="molecule type" value="Genomic_DNA"/>
</dbReference>
<dbReference type="CDD" id="cd03448">
    <property type="entry name" value="HDE_HSD"/>
    <property type="match status" value="1"/>
</dbReference>
<dbReference type="Pfam" id="PF02544">
    <property type="entry name" value="Steroid_dh"/>
    <property type="match status" value="1"/>
</dbReference>
<dbReference type="InterPro" id="IPR029071">
    <property type="entry name" value="Ubiquitin-like_domsf"/>
</dbReference>
<dbReference type="InterPro" id="IPR002539">
    <property type="entry name" value="MaoC-like_dom"/>
</dbReference>
<dbReference type="InterPro" id="IPR049127">
    <property type="entry name" value="TECR-like_N"/>
</dbReference>
<evidence type="ECO:0000256" key="6">
    <source>
        <dbReference type="ARBA" id="ARBA00022989"/>
    </source>
</evidence>
<dbReference type="InterPro" id="IPR000626">
    <property type="entry name" value="Ubiquitin-like_dom"/>
</dbReference>
<dbReference type="GO" id="GO:0102758">
    <property type="term" value="F:very-long-chain enoyl-CoA reductase activity"/>
    <property type="evidence" value="ECO:0007669"/>
    <property type="project" value="UniProtKB-EC"/>
</dbReference>
<dbReference type="InterPro" id="IPR036527">
    <property type="entry name" value="SCP2_sterol-bd_dom_sf"/>
</dbReference>
<feature type="transmembrane region" description="Helical" evidence="9">
    <location>
        <begin position="191"/>
        <end position="212"/>
    </location>
</feature>
<reference evidence="11 12" key="1">
    <citation type="submission" date="2024-10" db="EMBL/GenBank/DDBJ databases">
        <authorList>
            <person name="Kim D."/>
        </authorList>
    </citation>
    <scope>NUCLEOTIDE SEQUENCE [LARGE SCALE GENOMIC DNA]</scope>
    <source>
        <strain evidence="11">Taebaek</strain>
    </source>
</reference>
<dbReference type="Pfam" id="PF22622">
    <property type="entry name" value="MFE-2_hydrat-2_N"/>
    <property type="match status" value="1"/>
</dbReference>
<evidence type="ECO:0000256" key="7">
    <source>
        <dbReference type="ARBA" id="ARBA00023136"/>
    </source>
</evidence>
<dbReference type="PROSITE" id="PS50244">
    <property type="entry name" value="S5A_REDUCTASE"/>
    <property type="match status" value="1"/>
</dbReference>
<comment type="subcellular location">
    <subcellularLocation>
        <location evidence="1">Membrane</location>
        <topology evidence="1">Multi-pass membrane protein</topology>
    </subcellularLocation>
</comment>
<dbReference type="Pfam" id="PF02036">
    <property type="entry name" value="SCP2"/>
    <property type="match status" value="1"/>
</dbReference>
<dbReference type="Pfam" id="PF21696">
    <property type="entry name" value="TECR_N"/>
    <property type="match status" value="1"/>
</dbReference>
<comment type="pathway">
    <text evidence="2">Lipid metabolism; fatty acid biosynthesis.</text>
</comment>
<dbReference type="PANTHER" id="PTHR13078:SF56">
    <property type="entry name" value="PEROXISOMAL MULTIFUNCTIONAL ENZYME TYPE 2"/>
    <property type="match status" value="1"/>
</dbReference>
<keyword evidence="12" id="KW-1185">Reference proteome</keyword>
<proteinExistence type="predicted"/>
<name>A0ABD2K5L3_HETSC</name>
<keyword evidence="4 9" id="KW-0812">Transmembrane</keyword>
<keyword evidence="6 9" id="KW-1133">Transmembrane helix</keyword>
<accession>A0ABD2K5L3</accession>
<dbReference type="GO" id="GO:0016020">
    <property type="term" value="C:membrane"/>
    <property type="evidence" value="ECO:0007669"/>
    <property type="project" value="UniProtKB-SubCell"/>
</dbReference>
<evidence type="ECO:0000256" key="5">
    <source>
        <dbReference type="ARBA" id="ARBA00022832"/>
    </source>
</evidence>
<dbReference type="AlphaFoldDB" id="A0ABD2K5L3"/>
<evidence type="ECO:0000259" key="10">
    <source>
        <dbReference type="PROSITE" id="PS50053"/>
    </source>
</evidence>
<keyword evidence="8" id="KW-0443">Lipid metabolism</keyword>
<keyword evidence="8" id="KW-0275">Fatty acid biosynthesis</keyword>
<dbReference type="Pfam" id="PF01575">
    <property type="entry name" value="MaoC_dehydratas"/>
    <property type="match status" value="1"/>
</dbReference>
<feature type="transmembrane region" description="Helical" evidence="9">
    <location>
        <begin position="159"/>
        <end position="179"/>
    </location>
</feature>
<keyword evidence="8" id="KW-0444">Lipid biosynthesis</keyword>
<dbReference type="InterPro" id="IPR054357">
    <property type="entry name" value="MFE-2_N"/>
</dbReference>
<dbReference type="EC" id="1.3.1.93" evidence="3"/>
<keyword evidence="7 9" id="KW-0472">Membrane</keyword>
<dbReference type="Gene3D" id="3.30.1050.10">
    <property type="entry name" value="SCP2 sterol-binding domain"/>
    <property type="match status" value="1"/>
</dbReference>
<dbReference type="SUPFAM" id="SSF54637">
    <property type="entry name" value="Thioesterase/thiol ester dehydrase-isomerase"/>
    <property type="match status" value="2"/>
</dbReference>
<feature type="transmembrane region" description="Helical" evidence="9">
    <location>
        <begin position="111"/>
        <end position="138"/>
    </location>
</feature>
<dbReference type="SUPFAM" id="SSF54236">
    <property type="entry name" value="Ubiquitin-like"/>
    <property type="match status" value="1"/>
</dbReference>
<keyword evidence="5" id="KW-0276">Fatty acid metabolism</keyword>
<evidence type="ECO:0000313" key="11">
    <source>
        <dbReference type="EMBL" id="KAL3098177.1"/>
    </source>
</evidence>
<dbReference type="PANTHER" id="PTHR13078">
    <property type="entry name" value="PEROXISOMAL MULTIFUNCTIONAL ENZYME TYPE 2-RELATED"/>
    <property type="match status" value="1"/>
</dbReference>
<sequence length="784" mass="87075">MTISVEIFDAKSPSRPGFTIAEVEPEDTVRQLKRKISQKTHLSVDRIALRLEPKGKSLVDEQLVSQLNLPATNAQLYYRDLGPQIPWKTVFLMEYAGPFFIYPLFYLRPALIYGTGASMAPVATAVTIACICHTIHYAKRLYETQFVHRFSNGTMPFQNLFKNCTYYWGFSAFIAYFVNHPLYTSPSFTQVMIGLVGFTISELGNLSIHLLLRDLRPPGSRERKIPYPNSNPLTLMYNFVSCPNYTYEVYSWVFFSVMTQSLPAVFFTLAGFAQMKIWADGKHRAYKKDFAAYPRKRMPIIPGVRLSPAAAAANNLALQQQARHRNSSAAQNWRLTPNTEKMDPEKARQHIPEPAIFTYASKDAILYALGIGANTAEDLHYVYEGHPDFQVFPTFAVVPGMVAVSLSDWPGIQFDLSRVLHGEQYIELYAPFPADGARLRSEIRVADLLDKGANAVIISEVTTFDDQTGEKLCFQQFAIFQGGAGGFGGIRTSPSERKVPPVPQGREPDAVLEQRTLPDQAALYRLGSGDLNPLHIDADFAKMAGFPRPILHGLCSLGVSCRLILRAFGRNLAQNLHSVKVRFSAPVEPGQTLVVEMWQQHEDNDNNGTAPKKVLFQTKVKETGKIVLSNCCVELRELSISDNLVVPKSAGENATVGQVPNALKSAELFRAIGAELQKNSGQLKSVEDALILYEITSKGQVVGKYTVELKAGQGRVYEGEPRDGQKAAATVRVDDDDFAKLVGGQLDGTRAFLTGRLKVQGKLALLQRIDAVLRKTRNAQRSKL</sequence>
<feature type="domain" description="Ubiquitin-like" evidence="10">
    <location>
        <begin position="1"/>
        <end position="69"/>
    </location>
</feature>
<gene>
    <name evidence="11" type="ORF">niasHS_002013</name>
</gene>
<dbReference type="Gene3D" id="3.10.129.10">
    <property type="entry name" value="Hotdog Thioesterase"/>
    <property type="match status" value="1"/>
</dbReference>
<evidence type="ECO:0000313" key="12">
    <source>
        <dbReference type="Proteomes" id="UP001620645"/>
    </source>
</evidence>
<evidence type="ECO:0000256" key="8">
    <source>
        <dbReference type="ARBA" id="ARBA00023160"/>
    </source>
</evidence>
<dbReference type="Gene3D" id="3.10.20.90">
    <property type="entry name" value="Phosphatidylinositol 3-kinase Catalytic Subunit, Chain A, domain 1"/>
    <property type="match status" value="1"/>
</dbReference>
<evidence type="ECO:0000256" key="1">
    <source>
        <dbReference type="ARBA" id="ARBA00004141"/>
    </source>
</evidence>
<dbReference type="GO" id="GO:0006633">
    <property type="term" value="P:fatty acid biosynthetic process"/>
    <property type="evidence" value="ECO:0007669"/>
    <property type="project" value="UniProtKB-KW"/>
</dbReference>
<evidence type="ECO:0000256" key="2">
    <source>
        <dbReference type="ARBA" id="ARBA00005194"/>
    </source>
</evidence>